<dbReference type="RefSeq" id="WP_240826638.1">
    <property type="nucleotide sequence ID" value="NZ_JAKWBL010000001.1"/>
</dbReference>
<name>A0ABS9SFW7_9BACT</name>
<dbReference type="InterPro" id="IPR036465">
    <property type="entry name" value="vWFA_dom_sf"/>
</dbReference>
<dbReference type="Gene3D" id="3.40.50.410">
    <property type="entry name" value="von Willebrand factor, type A domain"/>
    <property type="match status" value="1"/>
</dbReference>
<evidence type="ECO:0000313" key="2">
    <source>
        <dbReference type="EMBL" id="MCH5597239.1"/>
    </source>
</evidence>
<comment type="caution">
    <text evidence="2">The sequence shown here is derived from an EMBL/GenBank/DDBJ whole genome shotgun (WGS) entry which is preliminary data.</text>
</comment>
<accession>A0ABS9SFW7</accession>
<protein>
    <submittedName>
        <fullName evidence="2">VWA domain-containing protein</fullName>
    </submittedName>
</protein>
<evidence type="ECO:0000313" key="3">
    <source>
        <dbReference type="Proteomes" id="UP001202248"/>
    </source>
</evidence>
<dbReference type="SUPFAM" id="SSF53300">
    <property type="entry name" value="vWA-like"/>
    <property type="match status" value="1"/>
</dbReference>
<sequence>MSSPDKLPLVQSSMKLLADQLRPQDKMAMVVYAGSAGVVLPSTEGNETIKIKDAIDRLQAGGSTAGGAGIQLAYKIAQENFIKNGNNRIVLCTDGDFNVGQSSDDELERMIEEKERPVFS</sequence>
<dbReference type="Proteomes" id="UP001202248">
    <property type="component" value="Unassembled WGS sequence"/>
</dbReference>
<dbReference type="PANTHER" id="PTHR10579:SF43">
    <property type="entry name" value="ZINC FINGER (C3HC4-TYPE RING FINGER) FAMILY PROTEIN"/>
    <property type="match status" value="1"/>
</dbReference>
<organism evidence="2 3">
    <name type="scientific">Niabella ginsengisoli</name>
    <dbReference type="NCBI Taxonomy" id="522298"/>
    <lineage>
        <taxon>Bacteria</taxon>
        <taxon>Pseudomonadati</taxon>
        <taxon>Bacteroidota</taxon>
        <taxon>Chitinophagia</taxon>
        <taxon>Chitinophagales</taxon>
        <taxon>Chitinophagaceae</taxon>
        <taxon>Niabella</taxon>
    </lineage>
</organism>
<reference evidence="2 3" key="1">
    <citation type="submission" date="2022-02" db="EMBL/GenBank/DDBJ databases">
        <authorList>
            <person name="Min J."/>
        </authorList>
    </citation>
    <scope>NUCLEOTIDE SEQUENCE [LARGE SCALE GENOMIC DNA]</scope>
    <source>
        <strain evidence="2 3">GR10-1</strain>
    </source>
</reference>
<dbReference type="Pfam" id="PF13519">
    <property type="entry name" value="VWA_2"/>
    <property type="match status" value="1"/>
</dbReference>
<feature type="domain" description="VWFA" evidence="1">
    <location>
        <begin position="4"/>
        <end position="95"/>
    </location>
</feature>
<dbReference type="InterPro" id="IPR051266">
    <property type="entry name" value="CLCR"/>
</dbReference>
<gene>
    <name evidence="2" type="ORF">MKP09_04645</name>
</gene>
<dbReference type="PANTHER" id="PTHR10579">
    <property type="entry name" value="CALCIUM-ACTIVATED CHLORIDE CHANNEL REGULATOR"/>
    <property type="match status" value="1"/>
</dbReference>
<proteinExistence type="predicted"/>
<dbReference type="EMBL" id="JAKWBL010000001">
    <property type="protein sequence ID" value="MCH5597239.1"/>
    <property type="molecule type" value="Genomic_DNA"/>
</dbReference>
<keyword evidence="3" id="KW-1185">Reference proteome</keyword>
<dbReference type="InterPro" id="IPR002035">
    <property type="entry name" value="VWF_A"/>
</dbReference>
<evidence type="ECO:0000259" key="1">
    <source>
        <dbReference type="Pfam" id="PF13519"/>
    </source>
</evidence>